<evidence type="ECO:0000313" key="11">
    <source>
        <dbReference type="Proteomes" id="UP000480303"/>
    </source>
</evidence>
<keyword evidence="5" id="KW-0378">Hydrolase</keyword>
<feature type="domain" description="CRISPR type III-associated protein" evidence="9">
    <location>
        <begin position="9"/>
        <end position="195"/>
    </location>
</feature>
<dbReference type="PANTHER" id="PTHR35579:SF3">
    <property type="entry name" value="CRISPR SYSTEM CMS ENDORIBONUCLEASE CSM3"/>
    <property type="match status" value="1"/>
</dbReference>
<evidence type="ECO:0000259" key="9">
    <source>
        <dbReference type="Pfam" id="PF03787"/>
    </source>
</evidence>
<dbReference type="GO" id="GO:0016787">
    <property type="term" value="F:hydrolase activity"/>
    <property type="evidence" value="ECO:0007669"/>
    <property type="project" value="UniProtKB-KW"/>
</dbReference>
<gene>
    <name evidence="10" type="ORF">Hs30E_00470</name>
</gene>
<dbReference type="InterPro" id="IPR005537">
    <property type="entry name" value="RAMP_III_fam"/>
</dbReference>
<name>A0A6A0B9M4_9LACT</name>
<dbReference type="RefSeq" id="WP_172207035.1">
    <property type="nucleotide sequence ID" value="NZ_BLLI01000001.1"/>
</dbReference>
<reference evidence="10 11" key="1">
    <citation type="submission" date="2020-02" db="EMBL/GenBank/DDBJ databases">
        <title>Draft genome sequence of Lactococcus sp. Hs30E4-3.</title>
        <authorList>
            <person name="Noda S."/>
            <person name="Yuki M."/>
            <person name="Ohkuma M."/>
        </authorList>
    </citation>
    <scope>NUCLEOTIDE SEQUENCE [LARGE SCALE GENOMIC DNA]</scope>
    <source>
        <strain evidence="10 11">Hs30E4-3</strain>
    </source>
</reference>
<keyword evidence="3" id="KW-0540">Nuclease</keyword>
<sequence length="219" mass="24574">MKLVIKGTIVIKTGMHIGGSSDFSAIGAVDSPVVRDTLTRLPIIPGSTLKGKMRYLLAKELNNGVLLNKPNEDKEEVLRLFGSSKEEENDKIVRARLKFNDIRLSNKDYLDSRNVVSTEIKSENTIDRLTAEANPRQIERVIAGSEFAFEIFYDLDNDRKNDEVAKDFENIKQAFDLLEYDYLGGNGTRGSGRVKFKDLKVEVKFGEFGIEPLNEILGA</sequence>
<keyword evidence="11" id="KW-1185">Reference proteome</keyword>
<evidence type="ECO:0000256" key="4">
    <source>
        <dbReference type="ARBA" id="ARBA00022759"/>
    </source>
</evidence>
<dbReference type="EMBL" id="BLLI01000001">
    <property type="protein sequence ID" value="GFH41496.1"/>
    <property type="molecule type" value="Genomic_DNA"/>
</dbReference>
<keyword evidence="6" id="KW-0694">RNA-binding</keyword>
<evidence type="ECO:0000256" key="5">
    <source>
        <dbReference type="ARBA" id="ARBA00022801"/>
    </source>
</evidence>
<dbReference type="AlphaFoldDB" id="A0A6A0B9M4"/>
<dbReference type="GO" id="GO:0004519">
    <property type="term" value="F:endonuclease activity"/>
    <property type="evidence" value="ECO:0007669"/>
    <property type="project" value="UniProtKB-KW"/>
</dbReference>
<keyword evidence="7" id="KW-0051">Antiviral defense</keyword>
<dbReference type="InterPro" id="IPR052216">
    <property type="entry name" value="CRISPR_Csm3_endoribonuclease"/>
</dbReference>
<evidence type="ECO:0000256" key="3">
    <source>
        <dbReference type="ARBA" id="ARBA00022722"/>
    </source>
</evidence>
<dbReference type="NCBIfam" id="TIGR02582">
    <property type="entry name" value="cas7_TM1809"/>
    <property type="match status" value="1"/>
</dbReference>
<dbReference type="GO" id="GO:0003723">
    <property type="term" value="F:RNA binding"/>
    <property type="evidence" value="ECO:0007669"/>
    <property type="project" value="UniProtKB-KW"/>
</dbReference>
<evidence type="ECO:0000256" key="8">
    <source>
        <dbReference type="ARBA" id="ARBA00033183"/>
    </source>
</evidence>
<evidence type="ECO:0000256" key="6">
    <source>
        <dbReference type="ARBA" id="ARBA00022884"/>
    </source>
</evidence>
<evidence type="ECO:0000256" key="1">
    <source>
        <dbReference type="ARBA" id="ARBA00006342"/>
    </source>
</evidence>
<dbReference type="PANTHER" id="PTHR35579">
    <property type="entry name" value="CRISPR SYSTEM CMS ENDORIBONUCLEASE CSM3"/>
    <property type="match status" value="1"/>
</dbReference>
<dbReference type="Pfam" id="PF03787">
    <property type="entry name" value="RAMPs"/>
    <property type="match status" value="1"/>
</dbReference>
<protein>
    <recommendedName>
        <fullName evidence="2">CRISPR system Cms endoribonuclease Csm3</fullName>
    </recommendedName>
    <alternativeName>
        <fullName evidence="8">CRISPR type III A-associated RAMP protein Csm3</fullName>
    </alternativeName>
</protein>
<evidence type="ECO:0000313" key="10">
    <source>
        <dbReference type="EMBL" id="GFH41496.1"/>
    </source>
</evidence>
<comment type="caution">
    <text evidence="10">The sequence shown here is derived from an EMBL/GenBank/DDBJ whole genome shotgun (WGS) entry which is preliminary data.</text>
</comment>
<dbReference type="Proteomes" id="UP000480303">
    <property type="component" value="Unassembled WGS sequence"/>
</dbReference>
<keyword evidence="4" id="KW-0255">Endonuclease</keyword>
<evidence type="ECO:0000256" key="2">
    <source>
        <dbReference type="ARBA" id="ARBA00022150"/>
    </source>
</evidence>
<comment type="similarity">
    <text evidence="1">Belongs to the CRISPR-associated Csm3 family.</text>
</comment>
<evidence type="ECO:0000256" key="7">
    <source>
        <dbReference type="ARBA" id="ARBA00023118"/>
    </source>
</evidence>
<proteinExistence type="inferred from homology"/>
<dbReference type="GO" id="GO:0051607">
    <property type="term" value="P:defense response to virus"/>
    <property type="evidence" value="ECO:0007669"/>
    <property type="project" value="UniProtKB-KW"/>
</dbReference>
<organism evidence="10 11">
    <name type="scientific">Pseudolactococcus hodotermopsidis</name>
    <dbReference type="NCBI Taxonomy" id="2709157"/>
    <lineage>
        <taxon>Bacteria</taxon>
        <taxon>Bacillati</taxon>
        <taxon>Bacillota</taxon>
        <taxon>Bacilli</taxon>
        <taxon>Lactobacillales</taxon>
        <taxon>Streptococcaceae</taxon>
        <taxon>Pseudolactococcus</taxon>
    </lineage>
</organism>
<accession>A0A6A0B9M4</accession>
<dbReference type="InterPro" id="IPR013412">
    <property type="entry name" value="CRISPR-assoc_RAMP_Csm3"/>
</dbReference>